<proteinExistence type="predicted"/>
<gene>
    <name evidence="2" type="ORF">PLEPLA_LOCUS440</name>
</gene>
<feature type="region of interest" description="Disordered" evidence="1">
    <location>
        <begin position="1"/>
        <end position="44"/>
    </location>
</feature>
<dbReference type="InterPro" id="IPR035914">
    <property type="entry name" value="Sperma_CUB_dom_sf"/>
</dbReference>
<comment type="caution">
    <text evidence="2">The sequence shown here is derived from an EMBL/GenBank/DDBJ whole genome shotgun (WGS) entry which is preliminary data.</text>
</comment>
<dbReference type="AlphaFoldDB" id="A0A9N7TH84"/>
<feature type="region of interest" description="Disordered" evidence="1">
    <location>
        <begin position="143"/>
        <end position="165"/>
    </location>
</feature>
<feature type="compositionally biased region" description="Polar residues" evidence="1">
    <location>
        <begin position="103"/>
        <end position="115"/>
    </location>
</feature>
<protein>
    <submittedName>
        <fullName evidence="2">Uncharacterized protein</fullName>
    </submittedName>
</protein>
<organism evidence="2 3">
    <name type="scientific">Pleuronectes platessa</name>
    <name type="common">European plaice</name>
    <dbReference type="NCBI Taxonomy" id="8262"/>
    <lineage>
        <taxon>Eukaryota</taxon>
        <taxon>Metazoa</taxon>
        <taxon>Chordata</taxon>
        <taxon>Craniata</taxon>
        <taxon>Vertebrata</taxon>
        <taxon>Euteleostomi</taxon>
        <taxon>Actinopterygii</taxon>
        <taxon>Neopterygii</taxon>
        <taxon>Teleostei</taxon>
        <taxon>Neoteleostei</taxon>
        <taxon>Acanthomorphata</taxon>
        <taxon>Carangaria</taxon>
        <taxon>Pleuronectiformes</taxon>
        <taxon>Pleuronectoidei</taxon>
        <taxon>Pleuronectidae</taxon>
        <taxon>Pleuronectes</taxon>
    </lineage>
</organism>
<feature type="region of interest" description="Disordered" evidence="1">
    <location>
        <begin position="232"/>
        <end position="257"/>
    </location>
</feature>
<reference evidence="2" key="1">
    <citation type="submission" date="2020-03" db="EMBL/GenBank/DDBJ databases">
        <authorList>
            <person name="Weist P."/>
        </authorList>
    </citation>
    <scope>NUCLEOTIDE SEQUENCE</scope>
</reference>
<keyword evidence="3" id="KW-1185">Reference proteome</keyword>
<dbReference type="SUPFAM" id="SSF49854">
    <property type="entry name" value="Spermadhesin, CUB domain"/>
    <property type="match status" value="1"/>
</dbReference>
<evidence type="ECO:0000313" key="3">
    <source>
        <dbReference type="Proteomes" id="UP001153269"/>
    </source>
</evidence>
<evidence type="ECO:0000313" key="2">
    <source>
        <dbReference type="EMBL" id="CAB1412746.1"/>
    </source>
</evidence>
<accession>A0A9N7TH84</accession>
<dbReference type="EMBL" id="CADEAL010000017">
    <property type="protein sequence ID" value="CAB1412746.1"/>
    <property type="molecule type" value="Genomic_DNA"/>
</dbReference>
<feature type="compositionally biased region" description="Low complexity" evidence="1">
    <location>
        <begin position="89"/>
        <end position="101"/>
    </location>
</feature>
<feature type="region of interest" description="Disordered" evidence="1">
    <location>
        <begin position="61"/>
        <end position="117"/>
    </location>
</feature>
<feature type="compositionally biased region" description="Basic and acidic residues" evidence="1">
    <location>
        <begin position="239"/>
        <end position="249"/>
    </location>
</feature>
<dbReference type="Proteomes" id="UP001153269">
    <property type="component" value="Unassembled WGS sequence"/>
</dbReference>
<evidence type="ECO:0000256" key="1">
    <source>
        <dbReference type="SAM" id="MobiDB-lite"/>
    </source>
</evidence>
<name>A0A9N7TH84_PLEPL</name>
<sequence length="257" mass="27826">MKPEISAPAWPTSASEDARSITPGGPPESRASLYSTTQDTDRRLPVVTTASPLNILNHHTLYRNPPQHQAPFGPHVQPNYFEDNRESSSHPSTRTSPTVPSGTAYSTPHNANERASATRVVVKDPGHVSTITSAAATKENHVVRPDQPGLRPNVRPGRNEEETTTTTITTTTVITTMQNPVPCQLNLTGPEGYIEAPPQSSLAFHSTMDCSYIITVYMGYGVEVQIALRSVAPPPASRTRSERHSESRARSRGAASQ</sequence>